<reference evidence="2 3" key="1">
    <citation type="submission" date="2019-04" db="EMBL/GenBank/DDBJ databases">
        <title>Sulfurimonas crateris sp. nov. a facultative anaerobic sulfur-oxidizing chemolithautotrophic bacterium isolated from a terrestrial mud vulcano.</title>
        <authorList>
            <person name="Ratnikova N.M."/>
            <person name="Slobodkin A.I."/>
            <person name="Merkel A.Y."/>
            <person name="Novikov A."/>
            <person name="Bonch-Osmolovskaya E.A."/>
            <person name="Slobodkina G.B."/>
        </authorList>
    </citation>
    <scope>NUCLEOTIDE SEQUENCE [LARGE SCALE GENOMIC DNA]</scope>
    <source>
        <strain evidence="2 3">SN118</strain>
    </source>
</reference>
<dbReference type="OrthoDB" id="5328547at2"/>
<gene>
    <name evidence="2" type="ORF">FCU45_04145</name>
</gene>
<dbReference type="GO" id="GO:0009055">
    <property type="term" value="F:electron transfer activity"/>
    <property type="evidence" value="ECO:0007669"/>
    <property type="project" value="InterPro"/>
</dbReference>
<dbReference type="EMBL" id="SZPX01000003">
    <property type="protein sequence ID" value="TKI69814.1"/>
    <property type="molecule type" value="Genomic_DNA"/>
</dbReference>
<comment type="caution">
    <text evidence="2">The sequence shown here is derived from an EMBL/GenBank/DDBJ whole genome shotgun (WGS) entry which is preliminary data.</text>
</comment>
<dbReference type="AlphaFoldDB" id="A0A4U2Z747"/>
<protein>
    <submittedName>
        <fullName evidence="2">Cytochrome c</fullName>
    </submittedName>
</protein>
<proteinExistence type="predicted"/>
<keyword evidence="3" id="KW-1185">Reference proteome</keyword>
<dbReference type="InterPro" id="IPR036909">
    <property type="entry name" value="Cyt_c-like_dom_sf"/>
</dbReference>
<feature type="chain" id="PRO_5020405413" evidence="1">
    <location>
        <begin position="16"/>
        <end position="116"/>
    </location>
</feature>
<name>A0A4U2Z747_9BACT</name>
<dbReference type="GO" id="GO:0020037">
    <property type="term" value="F:heme binding"/>
    <property type="evidence" value="ECO:0007669"/>
    <property type="project" value="InterPro"/>
</dbReference>
<accession>A0A4U2Z747</accession>
<evidence type="ECO:0000313" key="3">
    <source>
        <dbReference type="Proteomes" id="UP000309561"/>
    </source>
</evidence>
<keyword evidence="1" id="KW-0732">Signal</keyword>
<dbReference type="SUPFAM" id="SSF46626">
    <property type="entry name" value="Cytochrome c"/>
    <property type="match status" value="1"/>
</dbReference>
<sequence length="116" mass="13270">MRGILFVLLPFSLLAKSSFITPMEYATSLYKNPRGIGCHKCHGESGEGRVVAKYEHKNEKKSFAGPPINSVSFNDFFISLNVRKNGMPRYFLTQKEIKALYFYLQEKKREDGADVK</sequence>
<feature type="signal peptide" evidence="1">
    <location>
        <begin position="1"/>
        <end position="15"/>
    </location>
</feature>
<evidence type="ECO:0000256" key="1">
    <source>
        <dbReference type="SAM" id="SignalP"/>
    </source>
</evidence>
<dbReference type="Proteomes" id="UP000309561">
    <property type="component" value="Unassembled WGS sequence"/>
</dbReference>
<evidence type="ECO:0000313" key="2">
    <source>
        <dbReference type="EMBL" id="TKI69814.1"/>
    </source>
</evidence>
<dbReference type="Gene3D" id="1.10.760.10">
    <property type="entry name" value="Cytochrome c-like domain"/>
    <property type="match status" value="1"/>
</dbReference>
<organism evidence="2 3">
    <name type="scientific">Sulfurimonas crateris</name>
    <dbReference type="NCBI Taxonomy" id="2574727"/>
    <lineage>
        <taxon>Bacteria</taxon>
        <taxon>Pseudomonadati</taxon>
        <taxon>Campylobacterota</taxon>
        <taxon>Epsilonproteobacteria</taxon>
        <taxon>Campylobacterales</taxon>
        <taxon>Sulfurimonadaceae</taxon>
        <taxon>Sulfurimonas</taxon>
    </lineage>
</organism>